<dbReference type="Gene3D" id="3.90.1150.10">
    <property type="entry name" value="Aspartate Aminotransferase, domain 1"/>
    <property type="match status" value="1"/>
</dbReference>
<dbReference type="InterPro" id="IPR020578">
    <property type="entry name" value="Aminotrans_V_PyrdxlP_BS"/>
</dbReference>
<evidence type="ECO:0000256" key="2">
    <source>
        <dbReference type="ARBA" id="ARBA00003120"/>
    </source>
</evidence>
<keyword evidence="5" id="KW-0479">Metal-binding</keyword>
<evidence type="ECO:0000256" key="12">
    <source>
        <dbReference type="RuleBase" id="RU004504"/>
    </source>
</evidence>
<dbReference type="EC" id="2.8.1.7" evidence="4"/>
<evidence type="ECO:0000256" key="8">
    <source>
        <dbReference type="ARBA" id="ARBA00023014"/>
    </source>
</evidence>
<organism evidence="14 15">
    <name type="scientific">Alteromonas mediterranea (strain DSM 17117 / CIP 110805 / LMG 28347 / Deep ecotype)</name>
    <dbReference type="NCBI Taxonomy" id="1774373"/>
    <lineage>
        <taxon>Bacteria</taxon>
        <taxon>Pseudomonadati</taxon>
        <taxon>Pseudomonadota</taxon>
        <taxon>Gammaproteobacteria</taxon>
        <taxon>Alteromonadales</taxon>
        <taxon>Alteromonadaceae</taxon>
        <taxon>Alteromonas/Salinimonas group</taxon>
        <taxon>Alteromonas</taxon>
    </lineage>
</organism>
<evidence type="ECO:0000256" key="7">
    <source>
        <dbReference type="ARBA" id="ARBA00023004"/>
    </source>
</evidence>
<evidence type="ECO:0000256" key="10">
    <source>
        <dbReference type="ARBA" id="ARBA00031911"/>
    </source>
</evidence>
<accession>F2G2Q8</accession>
<dbReference type="SUPFAM" id="SSF53383">
    <property type="entry name" value="PLP-dependent transferases"/>
    <property type="match status" value="1"/>
</dbReference>
<dbReference type="GO" id="GO:0051536">
    <property type="term" value="F:iron-sulfur cluster binding"/>
    <property type="evidence" value="ECO:0007669"/>
    <property type="project" value="UniProtKB-KW"/>
</dbReference>
<dbReference type="PIRSF" id="PIRSF005572">
    <property type="entry name" value="NifS"/>
    <property type="match status" value="1"/>
</dbReference>
<keyword evidence="15" id="KW-1185">Reference proteome</keyword>
<dbReference type="PROSITE" id="PS00595">
    <property type="entry name" value="AA_TRANSFER_CLASS_5"/>
    <property type="match status" value="1"/>
</dbReference>
<evidence type="ECO:0000313" key="15">
    <source>
        <dbReference type="Proteomes" id="UP000001870"/>
    </source>
</evidence>
<evidence type="ECO:0000256" key="11">
    <source>
        <dbReference type="ARBA" id="ARBA00050776"/>
    </source>
</evidence>
<dbReference type="InterPro" id="IPR015422">
    <property type="entry name" value="PyrdxlP-dep_Trfase_small"/>
</dbReference>
<dbReference type="PANTHER" id="PTHR11601">
    <property type="entry name" value="CYSTEINE DESULFURYLASE FAMILY MEMBER"/>
    <property type="match status" value="1"/>
</dbReference>
<dbReference type="RefSeq" id="WP_012516642.1">
    <property type="nucleotide sequence ID" value="NC_011138.3"/>
</dbReference>
<dbReference type="PATRIC" id="fig|314275.5.peg.126"/>
<dbReference type="HOGENOM" id="CLU_003433_0_0_6"/>
<dbReference type="GO" id="GO:0046872">
    <property type="term" value="F:metal ion binding"/>
    <property type="evidence" value="ECO:0007669"/>
    <property type="project" value="UniProtKB-KW"/>
</dbReference>
<comment type="function">
    <text evidence="2">Catalyzes the removal of elemental sulfur atoms from cysteine to produce alanine. Seems to participate in the biosynthesis of the nitrogenase metalloclusters by providing the inorganic sulfur required for the Fe-S core formation.</text>
</comment>
<dbReference type="FunFam" id="3.40.640.10:FF:000084">
    <property type="entry name" value="IscS-like cysteine desulfurase"/>
    <property type="match status" value="1"/>
</dbReference>
<keyword evidence="9" id="KW-0535">Nitrogen fixation</keyword>
<reference evidence="14 15" key="1">
    <citation type="journal article" date="2008" name="ISME J.">
        <title>Comparative genomics of two ecotypes of the marine planktonic copiotroph Alteromonas macleodii suggests alternative lifestyles associated with different kinds of particulate organic matter.</title>
        <authorList>
            <person name="Ivars-Martinez E."/>
            <person name="Martin-Cuadrado A.B."/>
            <person name="D'Auria G."/>
            <person name="Mira A."/>
            <person name="Ferriera S."/>
            <person name="Johnson J."/>
            <person name="Friedman R."/>
            <person name="Rodriguez-Valera F."/>
        </authorList>
    </citation>
    <scope>NUCLEOTIDE SEQUENCE [LARGE SCALE GENOMIC DNA]</scope>
    <source>
        <strain evidence="15">DSM 17117 / CIP 110805 / LMG 28347 / Deep ecotype</strain>
    </source>
</reference>
<evidence type="ECO:0000259" key="13">
    <source>
        <dbReference type="Pfam" id="PF00266"/>
    </source>
</evidence>
<dbReference type="InterPro" id="IPR000192">
    <property type="entry name" value="Aminotrans_V_dom"/>
</dbReference>
<dbReference type="GO" id="GO:0031071">
    <property type="term" value="F:cysteine desulfurase activity"/>
    <property type="evidence" value="ECO:0007669"/>
    <property type="project" value="UniProtKB-EC"/>
</dbReference>
<name>F2G2Q8_ALTMD</name>
<evidence type="ECO:0000256" key="1">
    <source>
        <dbReference type="ARBA" id="ARBA00001933"/>
    </source>
</evidence>
<keyword evidence="14" id="KW-0808">Transferase</keyword>
<gene>
    <name evidence="14" type="ordered locus">MADE_1000595</name>
</gene>
<evidence type="ECO:0000256" key="9">
    <source>
        <dbReference type="ARBA" id="ARBA00023231"/>
    </source>
</evidence>
<keyword evidence="6" id="KW-0663">Pyridoxal phosphate</keyword>
<dbReference type="EMBL" id="CP001103">
    <property type="protein sequence ID" value="AEA96268.1"/>
    <property type="molecule type" value="Genomic_DNA"/>
</dbReference>
<dbReference type="Proteomes" id="UP000001870">
    <property type="component" value="Chromosome"/>
</dbReference>
<dbReference type="Gene3D" id="3.40.640.10">
    <property type="entry name" value="Type I PLP-dependent aspartate aminotransferase-like (Major domain)"/>
    <property type="match status" value="1"/>
</dbReference>
<comment type="cofactor">
    <cofactor evidence="1 12">
        <name>pyridoxal 5'-phosphate</name>
        <dbReference type="ChEBI" id="CHEBI:597326"/>
    </cofactor>
</comment>
<comment type="similarity">
    <text evidence="3">Belongs to the class-V pyridoxal-phosphate-dependent aminotransferase family. NifS/IscS subfamily.</text>
</comment>
<evidence type="ECO:0000256" key="4">
    <source>
        <dbReference type="ARBA" id="ARBA00012239"/>
    </source>
</evidence>
<evidence type="ECO:0000313" key="14">
    <source>
        <dbReference type="EMBL" id="AEA96268.1"/>
    </source>
</evidence>
<feature type="domain" description="Aminotransferase class V" evidence="13">
    <location>
        <begin position="2"/>
        <end position="362"/>
    </location>
</feature>
<dbReference type="InterPro" id="IPR016454">
    <property type="entry name" value="Cysteine_dSase"/>
</dbReference>
<dbReference type="KEGG" id="amc:MADE_1000595"/>
<sequence length="373" mass="40361">MIYFDSAGSFPVLDEVKEKVIGAFNLHYANPSSDHAAGAMAANELERVREKIAESIGASPSEIIFTSGATESNNLALKGLLHCDLAKNKKHIVTSKIEHKCILSICSYLEACGYEVTYLSPDSTGRISADTVKTALRDDTALVSIMHVNNELGTLNPISEIGELCFRNRTLFHTDAAQSFGKTEIDVDDMSIDLLSLSAHKIGGIKGIGAIYIRDARDIDVLPVIHGAGQELGIRGGTVATPLVVGLGEACKAFPIYYAEADFGQITAHLECELKGKNIRYTINGGTRLPHIVSLTLPEIDVITFLLAHREDFSLAQGSACSSKEIEASHVLKAIGLDREKAERTIRLSFDFNTTKHDISTLVSKLKAFIESA</sequence>
<comment type="catalytic activity">
    <reaction evidence="11">
        <text>(sulfur carrier)-H + L-cysteine = (sulfur carrier)-SH + L-alanine</text>
        <dbReference type="Rhea" id="RHEA:43892"/>
        <dbReference type="Rhea" id="RHEA-COMP:14737"/>
        <dbReference type="Rhea" id="RHEA-COMP:14739"/>
        <dbReference type="ChEBI" id="CHEBI:29917"/>
        <dbReference type="ChEBI" id="CHEBI:35235"/>
        <dbReference type="ChEBI" id="CHEBI:57972"/>
        <dbReference type="ChEBI" id="CHEBI:64428"/>
        <dbReference type="EC" id="2.8.1.7"/>
    </reaction>
</comment>
<protein>
    <recommendedName>
        <fullName evidence="4">cysteine desulfurase</fullName>
        <ecNumber evidence="4">2.8.1.7</ecNumber>
    </recommendedName>
    <alternativeName>
        <fullName evidence="10">Nitrogenase metalloclusters biosynthesis protein NifS</fullName>
    </alternativeName>
</protein>
<evidence type="ECO:0000256" key="5">
    <source>
        <dbReference type="ARBA" id="ARBA00022723"/>
    </source>
</evidence>
<reference evidence="14 15" key="2">
    <citation type="journal article" date="2015" name="Antonie Van Leeuwenhoek">
        <title>Ecophysiological diversity of a novel member of the genus Alteromonas, and description of Alteromonas mediterranea sp. nov.</title>
        <authorList>
            <person name="Ivanova E.P."/>
            <person name="Lopez-Perez M."/>
            <person name="Zabalos M."/>
            <person name="Nguyen S.H."/>
            <person name="Webb H.K."/>
            <person name="Ryan J."/>
            <person name="Lagutin K."/>
            <person name="Vyssotski M."/>
            <person name="Crawford R.J."/>
            <person name="Rodriguez-Valera F."/>
        </authorList>
    </citation>
    <scope>NUCLEOTIDE SEQUENCE [LARGE SCALE GENOMIC DNA]</scope>
    <source>
        <strain evidence="15">DSM 17117 / CIP 110805 / LMG 28347 / Deep ecotype</strain>
    </source>
</reference>
<proteinExistence type="inferred from homology"/>
<dbReference type="InterPro" id="IPR015421">
    <property type="entry name" value="PyrdxlP-dep_Trfase_major"/>
</dbReference>
<dbReference type="PANTHER" id="PTHR11601:SF36">
    <property type="entry name" value="CYSTEINE DESULFURASE NIFS-RELATED"/>
    <property type="match status" value="1"/>
</dbReference>
<evidence type="ECO:0000256" key="3">
    <source>
        <dbReference type="ARBA" id="ARBA00006490"/>
    </source>
</evidence>
<dbReference type="AlphaFoldDB" id="F2G2Q8"/>
<keyword evidence="7" id="KW-0408">Iron</keyword>
<evidence type="ECO:0000256" key="6">
    <source>
        <dbReference type="ARBA" id="ARBA00022898"/>
    </source>
</evidence>
<dbReference type="Gene3D" id="1.10.260.50">
    <property type="match status" value="1"/>
</dbReference>
<dbReference type="InterPro" id="IPR015424">
    <property type="entry name" value="PyrdxlP-dep_Trfase"/>
</dbReference>
<keyword evidence="8" id="KW-0411">Iron-sulfur</keyword>
<dbReference type="Pfam" id="PF00266">
    <property type="entry name" value="Aminotran_5"/>
    <property type="match status" value="1"/>
</dbReference>